<dbReference type="RefSeq" id="WP_162220001.1">
    <property type="nucleotide sequence ID" value="NZ_JAAEHK010000036.1"/>
</dbReference>
<comment type="pathway">
    <text evidence="1">Cell wall biogenesis; peptidoglycan biosynthesis.</text>
</comment>
<keyword evidence="3" id="KW-0812">Transmembrane</keyword>
<dbReference type="Pfam" id="PF00912">
    <property type="entry name" value="Transgly"/>
    <property type="match status" value="1"/>
</dbReference>
<proteinExistence type="predicted"/>
<dbReference type="EMBL" id="JAAEHK010000036">
    <property type="protein sequence ID" value="NDL72163.1"/>
    <property type="molecule type" value="Genomic_DNA"/>
</dbReference>
<dbReference type="GO" id="GO:0009252">
    <property type="term" value="P:peptidoglycan biosynthetic process"/>
    <property type="evidence" value="ECO:0007669"/>
    <property type="project" value="TreeGrafter"/>
</dbReference>
<dbReference type="Gene3D" id="1.10.3810.10">
    <property type="entry name" value="Biosynthetic peptidoglycan transglycosylase-like"/>
    <property type="match status" value="1"/>
</dbReference>
<organism evidence="5 6">
    <name type="scientific">Vreelandella alkaliphila</name>
    <dbReference type="NCBI Taxonomy" id="272774"/>
    <lineage>
        <taxon>Bacteria</taxon>
        <taxon>Pseudomonadati</taxon>
        <taxon>Pseudomonadota</taxon>
        <taxon>Gammaproteobacteria</taxon>
        <taxon>Oceanospirillales</taxon>
        <taxon>Halomonadaceae</taxon>
        <taxon>Vreelandella</taxon>
    </lineage>
</organism>
<dbReference type="GO" id="GO:0030288">
    <property type="term" value="C:outer membrane-bounded periplasmic space"/>
    <property type="evidence" value="ECO:0007669"/>
    <property type="project" value="TreeGrafter"/>
</dbReference>
<evidence type="ECO:0000313" key="5">
    <source>
        <dbReference type="EMBL" id="NDL72163.1"/>
    </source>
</evidence>
<evidence type="ECO:0000259" key="4">
    <source>
        <dbReference type="Pfam" id="PF00912"/>
    </source>
</evidence>
<sequence>MTKKMREDINRCLAIVENSEIIPGVIIEALVIAEDHRSDFHPGIDPIAIGRMFLARLNKNQAHGGASTIEQQYVRVVTGRYERTIFRKFREQMLAIMISRRASKTSIASAYLAIAFYGTEFVGIIGLKALFGGNLKNVSFQQALQMVVYLKYPRPRNPTEEWSDKISRRTGVILSRLESGCYYSSKPNLSSSSDL</sequence>
<evidence type="ECO:0000256" key="2">
    <source>
        <dbReference type="ARBA" id="ARBA00022679"/>
    </source>
</evidence>
<dbReference type="InterPro" id="IPR050396">
    <property type="entry name" value="Glycosyltr_51/Transpeptidase"/>
</dbReference>
<dbReference type="InterPro" id="IPR001264">
    <property type="entry name" value="Glyco_trans_51"/>
</dbReference>
<keyword evidence="3" id="KW-1133">Transmembrane helix</keyword>
<keyword evidence="3" id="KW-0472">Membrane</keyword>
<dbReference type="InterPro" id="IPR036950">
    <property type="entry name" value="PBP_transglycosylase"/>
</dbReference>
<dbReference type="SUPFAM" id="SSF53955">
    <property type="entry name" value="Lysozyme-like"/>
    <property type="match status" value="1"/>
</dbReference>
<feature type="transmembrane region" description="Helical" evidence="3">
    <location>
        <begin position="110"/>
        <end position="131"/>
    </location>
</feature>
<dbReference type="InterPro" id="IPR023346">
    <property type="entry name" value="Lysozyme-like_dom_sf"/>
</dbReference>
<comment type="caution">
    <text evidence="5">The sequence shown here is derived from an EMBL/GenBank/DDBJ whole genome shotgun (WGS) entry which is preliminary data.</text>
</comment>
<keyword evidence="2" id="KW-0808">Transferase</keyword>
<dbReference type="GO" id="GO:0008955">
    <property type="term" value="F:peptidoglycan glycosyltransferase activity"/>
    <property type="evidence" value="ECO:0007669"/>
    <property type="project" value="TreeGrafter"/>
</dbReference>
<dbReference type="PANTHER" id="PTHR32282">
    <property type="entry name" value="BINDING PROTEIN TRANSPEPTIDASE, PUTATIVE-RELATED"/>
    <property type="match status" value="1"/>
</dbReference>
<protein>
    <submittedName>
        <fullName evidence="5">Transglycosylase domain-containing protein</fullName>
    </submittedName>
</protein>
<evidence type="ECO:0000256" key="3">
    <source>
        <dbReference type="SAM" id="Phobius"/>
    </source>
</evidence>
<evidence type="ECO:0000256" key="1">
    <source>
        <dbReference type="ARBA" id="ARBA00004752"/>
    </source>
</evidence>
<accession>A0A7C9JVB8</accession>
<dbReference type="OrthoDB" id="9766909at2"/>
<dbReference type="PANTHER" id="PTHR32282:SF15">
    <property type="entry name" value="PENICILLIN-BINDING PROTEIN 1C"/>
    <property type="match status" value="1"/>
</dbReference>
<feature type="domain" description="Glycosyl transferase family 51" evidence="4">
    <location>
        <begin position="19"/>
        <end position="177"/>
    </location>
</feature>
<reference evidence="5 6" key="1">
    <citation type="submission" date="2020-01" db="EMBL/GenBank/DDBJ databases">
        <title>Whole genome sequencing of Halomonas alkaliphila strain LS44.</title>
        <authorList>
            <person name="Kumar S."/>
            <person name="Paul D."/>
            <person name="Shouche Y."/>
            <person name="Suryavanshi M.V."/>
        </authorList>
    </citation>
    <scope>NUCLEOTIDE SEQUENCE [LARGE SCALE GENOMIC DNA]</scope>
    <source>
        <strain evidence="5 6">LS44</strain>
    </source>
</reference>
<name>A0A7C9JVB8_9GAMM</name>
<dbReference type="AlphaFoldDB" id="A0A7C9JVB8"/>
<evidence type="ECO:0000313" key="6">
    <source>
        <dbReference type="Proteomes" id="UP000480312"/>
    </source>
</evidence>
<dbReference type="Proteomes" id="UP000480312">
    <property type="component" value="Unassembled WGS sequence"/>
</dbReference>
<gene>
    <name evidence="5" type="ORF">GPL32_16790</name>
</gene>